<evidence type="ECO:0000256" key="2">
    <source>
        <dbReference type="ARBA" id="ARBA00022771"/>
    </source>
</evidence>
<dbReference type="Proteomes" id="UP000887575">
    <property type="component" value="Unassembled WGS sequence"/>
</dbReference>
<accession>A0AAF3ERD7</accession>
<sequence>MGAENPIALMLSKLAVSDEPSTSCNPYGPIGRPRVTSNASQSDCLRNTSFRTSSTSTGISSGRSSSLLPTPPPSPPNVFFLGNSQMMSSSPQSYSPFHSSSNNTPFSAAGFRMYSPNSAFTSPIQTPFGTPPYSQSFHQVFRQPHQIIQQQPVQQTDEDIEAEVLRELQALRSTVPDDYVCHRCNQKGHWIKFCPTKNPMNERTPYQGDRPSVGFFRCGCTRQWKADAQKNTPMTCRGCRQPVFPFKMMKKSG</sequence>
<evidence type="ECO:0000259" key="5">
    <source>
        <dbReference type="Pfam" id="PF13696"/>
    </source>
</evidence>
<dbReference type="Pfam" id="PF13696">
    <property type="entry name" value="zf-CCHC_2"/>
    <property type="match status" value="1"/>
</dbReference>
<evidence type="ECO:0000256" key="4">
    <source>
        <dbReference type="SAM" id="MobiDB-lite"/>
    </source>
</evidence>
<feature type="compositionally biased region" description="Polar residues" evidence="4">
    <location>
        <begin position="35"/>
        <end position="47"/>
    </location>
</feature>
<keyword evidence="3" id="KW-0862">Zinc</keyword>
<feature type="region of interest" description="Disordered" evidence="4">
    <location>
        <begin position="18"/>
        <end position="76"/>
    </location>
</feature>
<dbReference type="SUPFAM" id="SSF57756">
    <property type="entry name" value="Retrovirus zinc finger-like domains"/>
    <property type="match status" value="1"/>
</dbReference>
<dbReference type="GO" id="GO:0003676">
    <property type="term" value="F:nucleic acid binding"/>
    <property type="evidence" value="ECO:0007669"/>
    <property type="project" value="InterPro"/>
</dbReference>
<evidence type="ECO:0000256" key="1">
    <source>
        <dbReference type="ARBA" id="ARBA00022723"/>
    </source>
</evidence>
<feature type="domain" description="Zinc knuckle CX2CX3GHX4C" evidence="5">
    <location>
        <begin position="176"/>
        <end position="196"/>
    </location>
</feature>
<dbReference type="Gene3D" id="4.10.60.10">
    <property type="entry name" value="Zinc finger, CCHC-type"/>
    <property type="match status" value="1"/>
</dbReference>
<proteinExistence type="predicted"/>
<name>A0AAF3ERD7_9BILA</name>
<feature type="compositionally biased region" description="Low complexity" evidence="4">
    <location>
        <begin position="48"/>
        <end position="68"/>
    </location>
</feature>
<reference evidence="7" key="1">
    <citation type="submission" date="2024-02" db="UniProtKB">
        <authorList>
            <consortium name="WormBaseParasite"/>
        </authorList>
    </citation>
    <scope>IDENTIFICATION</scope>
</reference>
<dbReference type="AlphaFoldDB" id="A0AAF3ERD7"/>
<keyword evidence="1" id="KW-0479">Metal-binding</keyword>
<evidence type="ECO:0000313" key="7">
    <source>
        <dbReference type="WBParaSite" id="MBELARI_LOCUS16670"/>
    </source>
</evidence>
<organism evidence="6 7">
    <name type="scientific">Mesorhabditis belari</name>
    <dbReference type="NCBI Taxonomy" id="2138241"/>
    <lineage>
        <taxon>Eukaryota</taxon>
        <taxon>Metazoa</taxon>
        <taxon>Ecdysozoa</taxon>
        <taxon>Nematoda</taxon>
        <taxon>Chromadorea</taxon>
        <taxon>Rhabditida</taxon>
        <taxon>Rhabditina</taxon>
        <taxon>Rhabditomorpha</taxon>
        <taxon>Rhabditoidea</taxon>
        <taxon>Rhabditidae</taxon>
        <taxon>Mesorhabditinae</taxon>
        <taxon>Mesorhabditis</taxon>
    </lineage>
</organism>
<dbReference type="GO" id="GO:0008270">
    <property type="term" value="F:zinc ion binding"/>
    <property type="evidence" value="ECO:0007669"/>
    <property type="project" value="UniProtKB-KW"/>
</dbReference>
<evidence type="ECO:0000256" key="3">
    <source>
        <dbReference type="ARBA" id="ARBA00022833"/>
    </source>
</evidence>
<keyword evidence="2" id="KW-0863">Zinc-finger</keyword>
<dbReference type="InterPro" id="IPR036875">
    <property type="entry name" value="Znf_CCHC_sf"/>
</dbReference>
<keyword evidence="6" id="KW-1185">Reference proteome</keyword>
<dbReference type="InterPro" id="IPR025829">
    <property type="entry name" value="Zn_knuckle_CX2CX3GHX4C"/>
</dbReference>
<dbReference type="WBParaSite" id="MBELARI_LOCUS16670">
    <property type="protein sequence ID" value="MBELARI_LOCUS16670"/>
    <property type="gene ID" value="MBELARI_LOCUS16670"/>
</dbReference>
<protein>
    <submittedName>
        <fullName evidence="7">Zinc knuckle CX2CX3GHX4C domain-containing protein</fullName>
    </submittedName>
</protein>
<evidence type="ECO:0000313" key="6">
    <source>
        <dbReference type="Proteomes" id="UP000887575"/>
    </source>
</evidence>